<dbReference type="OrthoDB" id="10013439at2759"/>
<proteinExistence type="predicted"/>
<sequence length="63" mass="7216">VGRYRAYDLVVPFKIMGDHLFQYNGQDSETSSHDIEVEFRLIDGHDNPKINAFFIAKGSQDGR</sequence>
<keyword evidence="2" id="KW-1185">Reference proteome</keyword>
<dbReference type="Proteomes" id="UP000054560">
    <property type="component" value="Unassembled WGS sequence"/>
</dbReference>
<organism evidence="1 2">
    <name type="scientific">Sphaeroforma arctica JP610</name>
    <dbReference type="NCBI Taxonomy" id="667725"/>
    <lineage>
        <taxon>Eukaryota</taxon>
        <taxon>Ichthyosporea</taxon>
        <taxon>Ichthyophonida</taxon>
        <taxon>Sphaeroforma</taxon>
    </lineage>
</organism>
<dbReference type="EMBL" id="KQ251836">
    <property type="protein sequence ID" value="KNC70198.1"/>
    <property type="molecule type" value="Genomic_DNA"/>
</dbReference>
<dbReference type="AlphaFoldDB" id="A0A0L0F1Z7"/>
<dbReference type="RefSeq" id="XP_014144100.1">
    <property type="nucleotide sequence ID" value="XM_014288625.1"/>
</dbReference>
<reference evidence="1 2" key="1">
    <citation type="submission" date="2011-02" db="EMBL/GenBank/DDBJ databases">
        <title>The Genome Sequence of Sphaeroforma arctica JP610.</title>
        <authorList>
            <consortium name="The Broad Institute Genome Sequencing Platform"/>
            <person name="Russ C."/>
            <person name="Cuomo C."/>
            <person name="Young S.K."/>
            <person name="Zeng Q."/>
            <person name="Gargeya S."/>
            <person name="Alvarado L."/>
            <person name="Berlin A."/>
            <person name="Chapman S.B."/>
            <person name="Chen Z."/>
            <person name="Freedman E."/>
            <person name="Gellesch M."/>
            <person name="Goldberg J."/>
            <person name="Griggs A."/>
            <person name="Gujja S."/>
            <person name="Heilman E."/>
            <person name="Heiman D."/>
            <person name="Howarth C."/>
            <person name="Mehta T."/>
            <person name="Neiman D."/>
            <person name="Pearson M."/>
            <person name="Roberts A."/>
            <person name="Saif S."/>
            <person name="Shea T."/>
            <person name="Shenoy N."/>
            <person name="Sisk P."/>
            <person name="Stolte C."/>
            <person name="Sykes S."/>
            <person name="White J."/>
            <person name="Yandava C."/>
            <person name="Burger G."/>
            <person name="Gray M.W."/>
            <person name="Holland P.W.H."/>
            <person name="King N."/>
            <person name="Lang F.B.F."/>
            <person name="Roger A.J."/>
            <person name="Ruiz-Trillo I."/>
            <person name="Haas B."/>
            <person name="Nusbaum C."/>
            <person name="Birren B."/>
        </authorList>
    </citation>
    <scope>NUCLEOTIDE SEQUENCE [LARGE SCALE GENOMIC DNA]</scope>
    <source>
        <strain evidence="1 2">JP610</strain>
    </source>
</reference>
<protein>
    <submittedName>
        <fullName evidence="1">Uncharacterized protein</fullName>
    </submittedName>
</protein>
<gene>
    <name evidence="1" type="ORF">SARC_17279</name>
</gene>
<name>A0A0L0F1Z7_9EUKA</name>
<feature type="non-terminal residue" evidence="1">
    <location>
        <position position="1"/>
    </location>
</feature>
<accession>A0A0L0F1Z7</accession>
<evidence type="ECO:0000313" key="2">
    <source>
        <dbReference type="Proteomes" id="UP000054560"/>
    </source>
</evidence>
<dbReference type="GeneID" id="25917783"/>
<evidence type="ECO:0000313" key="1">
    <source>
        <dbReference type="EMBL" id="KNC70198.1"/>
    </source>
</evidence>